<dbReference type="InParanoid" id="A0A3B3HFE1"/>
<dbReference type="PANTHER" id="PTHR46838:SF1">
    <property type="entry name" value="TUMOR NECROSIS FACTOR RECEPTOR SUPERFAMILY MEMBER 14"/>
    <property type="match status" value="1"/>
</dbReference>
<feature type="repeat" description="TNFR-Cys" evidence="1">
    <location>
        <begin position="72"/>
        <end position="113"/>
    </location>
</feature>
<dbReference type="PROSITE" id="PS50050">
    <property type="entry name" value="TNFR_NGFR_2"/>
    <property type="match status" value="1"/>
</dbReference>
<evidence type="ECO:0000259" key="3">
    <source>
        <dbReference type="PROSITE" id="PS50050"/>
    </source>
</evidence>
<dbReference type="SMART" id="SM01411">
    <property type="entry name" value="Ephrin_rec_like"/>
    <property type="match status" value="2"/>
</dbReference>
<comment type="caution">
    <text evidence="1">Lacks conserved residue(s) required for the propagation of feature annotation.</text>
</comment>
<dbReference type="GO" id="GO:0046642">
    <property type="term" value="P:negative regulation of alpha-beta T cell proliferation"/>
    <property type="evidence" value="ECO:0000318"/>
    <property type="project" value="GO_Central"/>
</dbReference>
<feature type="transmembrane region" description="Helical" evidence="2">
    <location>
        <begin position="203"/>
        <end position="225"/>
    </location>
</feature>
<feature type="domain" description="TNFR-Cys" evidence="3">
    <location>
        <begin position="72"/>
        <end position="113"/>
    </location>
</feature>
<dbReference type="Proteomes" id="UP000001038">
    <property type="component" value="Chromosome 7"/>
</dbReference>
<dbReference type="GO" id="GO:0002720">
    <property type="term" value="P:positive regulation of cytokine production involved in immune response"/>
    <property type="evidence" value="ECO:0000318"/>
    <property type="project" value="GO_Central"/>
</dbReference>
<dbReference type="GO" id="GO:0050830">
    <property type="term" value="P:defense response to Gram-positive bacterium"/>
    <property type="evidence" value="ECO:0000318"/>
    <property type="project" value="GO_Central"/>
</dbReference>
<reference evidence="4" key="2">
    <citation type="submission" date="2025-08" db="UniProtKB">
        <authorList>
            <consortium name="Ensembl"/>
        </authorList>
    </citation>
    <scope>IDENTIFICATION</scope>
    <source>
        <strain evidence="4">Hd-rR</strain>
    </source>
</reference>
<keyword evidence="1" id="KW-1015">Disulfide bond</keyword>
<name>A0A3B3HFE1_ORYLA</name>
<dbReference type="STRING" id="8090.ENSORLP00000030528"/>
<dbReference type="GO" id="GO:2000406">
    <property type="term" value="P:positive regulation of T cell migration"/>
    <property type="evidence" value="ECO:0000318"/>
    <property type="project" value="GO_Central"/>
</dbReference>
<evidence type="ECO:0000313" key="4">
    <source>
        <dbReference type="Ensembl" id="ENSORLP00000030528.1"/>
    </source>
</evidence>
<dbReference type="Pfam" id="PF00020">
    <property type="entry name" value="TNFR_c6"/>
    <property type="match status" value="1"/>
</dbReference>
<dbReference type="SUPFAM" id="SSF57586">
    <property type="entry name" value="TNF receptor-like"/>
    <property type="match status" value="2"/>
</dbReference>
<keyword evidence="2" id="KW-0472">Membrane</keyword>
<dbReference type="PANTHER" id="PTHR46838">
    <property type="entry name" value="TUMOR NECROSIS FACTOR RECEPTOR SUPERFAMILY MEMBER 14"/>
    <property type="match status" value="1"/>
</dbReference>
<evidence type="ECO:0000256" key="1">
    <source>
        <dbReference type="PROSITE-ProRule" id="PRU00206"/>
    </source>
</evidence>
<reference evidence="4" key="3">
    <citation type="submission" date="2025-09" db="UniProtKB">
        <authorList>
            <consortium name="Ensembl"/>
        </authorList>
    </citation>
    <scope>IDENTIFICATION</scope>
    <source>
        <strain evidence="4">Hd-rR</strain>
    </source>
</reference>
<dbReference type="Ensembl" id="ENSORLT00000027535.1">
    <property type="protein sequence ID" value="ENSORLP00000030528.1"/>
    <property type="gene ID" value="ENSORLG00000024029.1"/>
</dbReference>
<gene>
    <name evidence="4" type="primary">LOC101161557</name>
</gene>
<keyword evidence="2" id="KW-0812">Transmembrane</keyword>
<organism evidence="4 5">
    <name type="scientific">Oryzias latipes</name>
    <name type="common">Japanese rice fish</name>
    <name type="synonym">Japanese killifish</name>
    <dbReference type="NCBI Taxonomy" id="8090"/>
    <lineage>
        <taxon>Eukaryota</taxon>
        <taxon>Metazoa</taxon>
        <taxon>Chordata</taxon>
        <taxon>Craniata</taxon>
        <taxon>Vertebrata</taxon>
        <taxon>Euteleostomi</taxon>
        <taxon>Actinopterygii</taxon>
        <taxon>Neopterygii</taxon>
        <taxon>Teleostei</taxon>
        <taxon>Neoteleostei</taxon>
        <taxon>Acanthomorphata</taxon>
        <taxon>Ovalentaria</taxon>
        <taxon>Atherinomorphae</taxon>
        <taxon>Beloniformes</taxon>
        <taxon>Adrianichthyidae</taxon>
        <taxon>Oryziinae</taxon>
        <taxon>Oryzias</taxon>
    </lineage>
</organism>
<dbReference type="Gene3D" id="2.10.50.10">
    <property type="entry name" value="Tumor Necrosis Factor Receptor, subunit A, domain 2"/>
    <property type="match status" value="3"/>
</dbReference>
<sequence length="229" mass="24581">MPQSLSTETAKCVHASESFLLLHVHFSIKFIKINACGAKEFPSRDGQCCPMCNKGSFVSRDCSDVLGTKCLPCEEGTFTDQPNGLKSCSSCSLCTGHGLVTRQKCTRTSDTVCGVVDGYFCLVSENSGCSLAEKHSQCKRGQQTKEPGSSTANTVCEDCPHGSFSEDGLNCTQWTECSENERQETDGSSVSDVVCSSASRTHIAAYFSLGLFVVLLIAISLKAYVVPFC</sequence>
<proteinExistence type="predicted"/>
<dbReference type="InterPro" id="IPR001368">
    <property type="entry name" value="TNFR/NGFR_Cys_rich_reg"/>
</dbReference>
<evidence type="ECO:0000256" key="2">
    <source>
        <dbReference type="SAM" id="Phobius"/>
    </source>
</evidence>
<accession>A0A3B3HFE1</accession>
<dbReference type="GO" id="GO:0009897">
    <property type="term" value="C:external side of plasma membrane"/>
    <property type="evidence" value="ECO:0000318"/>
    <property type="project" value="GO_Central"/>
</dbReference>
<keyword evidence="2" id="KW-1133">Transmembrane helix</keyword>
<feature type="disulfide bond" evidence="1">
    <location>
        <begin position="73"/>
        <end position="88"/>
    </location>
</feature>
<dbReference type="FunFam" id="2.10.50.10:FF:000007">
    <property type="entry name" value="TNF receptor superfamily member 14"/>
    <property type="match status" value="1"/>
</dbReference>
<dbReference type="PROSITE" id="PS00652">
    <property type="entry name" value="TNFR_NGFR_1"/>
    <property type="match status" value="1"/>
</dbReference>
<dbReference type="CDD" id="cd13405">
    <property type="entry name" value="TNFRSF14_teleost"/>
    <property type="match status" value="1"/>
</dbReference>
<dbReference type="Bgee" id="ENSORLG00000024029">
    <property type="expression patterns" value="Expressed in intestine and 13 other cell types or tissues"/>
</dbReference>
<reference evidence="4 5" key="1">
    <citation type="journal article" date="2007" name="Nature">
        <title>The medaka draft genome and insights into vertebrate genome evolution.</title>
        <authorList>
            <person name="Kasahara M."/>
            <person name="Naruse K."/>
            <person name="Sasaki S."/>
            <person name="Nakatani Y."/>
            <person name="Qu W."/>
            <person name="Ahsan B."/>
            <person name="Yamada T."/>
            <person name="Nagayasu Y."/>
            <person name="Doi K."/>
            <person name="Kasai Y."/>
            <person name="Jindo T."/>
            <person name="Kobayashi D."/>
            <person name="Shimada A."/>
            <person name="Toyoda A."/>
            <person name="Kuroki Y."/>
            <person name="Fujiyama A."/>
            <person name="Sasaki T."/>
            <person name="Shimizu A."/>
            <person name="Asakawa S."/>
            <person name="Shimizu N."/>
            <person name="Hashimoto S."/>
            <person name="Yang J."/>
            <person name="Lee Y."/>
            <person name="Matsushima K."/>
            <person name="Sugano S."/>
            <person name="Sakaizumi M."/>
            <person name="Narita T."/>
            <person name="Ohishi K."/>
            <person name="Haga S."/>
            <person name="Ohta F."/>
            <person name="Nomoto H."/>
            <person name="Nogata K."/>
            <person name="Morishita T."/>
            <person name="Endo T."/>
            <person name="Shin-I T."/>
            <person name="Takeda H."/>
            <person name="Morishita S."/>
            <person name="Kohara Y."/>
        </authorList>
    </citation>
    <scope>NUCLEOTIDE SEQUENCE [LARGE SCALE GENOMIC DNA]</scope>
    <source>
        <strain evidence="4 5">Hd-rR</strain>
    </source>
</reference>
<keyword evidence="5" id="KW-1185">Reference proteome</keyword>
<dbReference type="GO" id="GO:0050829">
    <property type="term" value="P:defense response to Gram-negative bacterium"/>
    <property type="evidence" value="ECO:0000318"/>
    <property type="project" value="GO_Central"/>
</dbReference>
<protein>
    <recommendedName>
        <fullName evidence="3">TNFR-Cys domain-containing protein</fullName>
    </recommendedName>
</protein>
<dbReference type="AlphaFoldDB" id="A0A3B3HFE1"/>
<dbReference type="GeneTree" id="ENSGT00950000183126"/>
<dbReference type="SMART" id="SM00208">
    <property type="entry name" value="TNFR"/>
    <property type="match status" value="4"/>
</dbReference>
<evidence type="ECO:0000313" key="5">
    <source>
        <dbReference type="Proteomes" id="UP000001038"/>
    </source>
</evidence>